<dbReference type="PANTHER" id="PTHR31212">
    <property type="entry name" value="ALPHA-KETOGLUTARATE-DEPENDENT DIOXYGENASE ALKB HOMOLOG 3"/>
    <property type="match status" value="1"/>
</dbReference>
<dbReference type="Proteomes" id="UP001178507">
    <property type="component" value="Unassembled WGS sequence"/>
</dbReference>
<accession>A0AA36IQS1</accession>
<dbReference type="EMBL" id="CAUJNA010002236">
    <property type="protein sequence ID" value="CAJ1391965.1"/>
    <property type="molecule type" value="Genomic_DNA"/>
</dbReference>
<dbReference type="InterPro" id="IPR011990">
    <property type="entry name" value="TPR-like_helical_dom_sf"/>
</dbReference>
<dbReference type="InterPro" id="IPR027450">
    <property type="entry name" value="AlkB-like"/>
</dbReference>
<dbReference type="SUPFAM" id="SSF48452">
    <property type="entry name" value="TPR-like"/>
    <property type="match status" value="1"/>
</dbReference>
<proteinExistence type="predicted"/>
<dbReference type="SUPFAM" id="SSF51197">
    <property type="entry name" value="Clavaminate synthase-like"/>
    <property type="match status" value="1"/>
</dbReference>
<gene>
    <name evidence="2" type="ORF">EVOR1521_LOCUS17186</name>
</gene>
<reference evidence="2" key="1">
    <citation type="submission" date="2023-08" db="EMBL/GenBank/DDBJ databases">
        <authorList>
            <person name="Chen Y."/>
            <person name="Shah S."/>
            <person name="Dougan E. K."/>
            <person name="Thang M."/>
            <person name="Chan C."/>
        </authorList>
    </citation>
    <scope>NUCLEOTIDE SEQUENCE</scope>
</reference>
<evidence type="ECO:0000313" key="3">
    <source>
        <dbReference type="Proteomes" id="UP001178507"/>
    </source>
</evidence>
<dbReference type="GO" id="GO:0051213">
    <property type="term" value="F:dioxygenase activity"/>
    <property type="evidence" value="ECO:0007669"/>
    <property type="project" value="InterPro"/>
</dbReference>
<dbReference type="Gene3D" id="1.20.58.320">
    <property type="entry name" value="TPR-like"/>
    <property type="match status" value="1"/>
</dbReference>
<organism evidence="2 3">
    <name type="scientific">Effrenium voratum</name>
    <dbReference type="NCBI Taxonomy" id="2562239"/>
    <lineage>
        <taxon>Eukaryota</taxon>
        <taxon>Sar</taxon>
        <taxon>Alveolata</taxon>
        <taxon>Dinophyceae</taxon>
        <taxon>Suessiales</taxon>
        <taxon>Symbiodiniaceae</taxon>
        <taxon>Effrenium</taxon>
    </lineage>
</organism>
<evidence type="ECO:0000259" key="1">
    <source>
        <dbReference type="PROSITE" id="PS51471"/>
    </source>
</evidence>
<feature type="domain" description="Fe2OG dioxygenase" evidence="1">
    <location>
        <begin position="128"/>
        <end position="229"/>
    </location>
</feature>
<dbReference type="PROSITE" id="PS51471">
    <property type="entry name" value="FE2OG_OXY"/>
    <property type="match status" value="1"/>
</dbReference>
<dbReference type="AlphaFoldDB" id="A0AA36IQS1"/>
<comment type="caution">
    <text evidence="2">The sequence shown here is derived from an EMBL/GenBank/DDBJ whole genome shotgun (WGS) entry which is preliminary data.</text>
</comment>
<evidence type="ECO:0000313" key="2">
    <source>
        <dbReference type="EMBL" id="CAJ1391965.1"/>
    </source>
</evidence>
<protein>
    <recommendedName>
        <fullName evidence="1">Fe2OG dioxygenase domain-containing protein</fullName>
    </recommendedName>
</protein>
<dbReference type="InterPro" id="IPR037151">
    <property type="entry name" value="AlkB-like_sf"/>
</dbReference>
<dbReference type="Gene3D" id="2.60.120.590">
    <property type="entry name" value="Alpha-ketoglutarate-dependent dioxygenase AlkB-like"/>
    <property type="match status" value="1"/>
</dbReference>
<dbReference type="Pfam" id="PF06041">
    <property type="entry name" value="DUF924"/>
    <property type="match status" value="1"/>
</dbReference>
<name>A0AA36IQS1_9DINO</name>
<keyword evidence="3" id="KW-1185">Reference proteome</keyword>
<dbReference type="PANTHER" id="PTHR31212:SF4">
    <property type="entry name" value="ALPHA-KETOGLUTARATE-DEPENDENT DIOXYGENASE ALKB HOMOLOG 3"/>
    <property type="match status" value="1"/>
</dbReference>
<dbReference type="GO" id="GO:0006307">
    <property type="term" value="P:DNA alkylation repair"/>
    <property type="evidence" value="ECO:0007669"/>
    <property type="project" value="InterPro"/>
</dbReference>
<dbReference type="InterPro" id="IPR032854">
    <property type="entry name" value="ALKBH3"/>
</dbReference>
<sequence length="521" mass="58144">MALLPCSSPGRRISRVSHQETGCCRLGCRRFRAHCPVSSRGGEADKIFALLTGGEIEFQQWYHMPDKKKPHDPLLRLQRTKVAMADPEESGLPWYRFPVNDQQRYGVLPMSPTVRALCDRVNSRLGIRFNHVVVLYYADGNDCIGYHKDKTLDLDEGSPIVSLSLGRPGRPYVLRDDIFAPKQEMEIFLPHGGLFALGPKSNARFYHSIRQAPLESTQPRVSITFRKVATFKTAEGKLEGKGADHPSLNWPTALNGQHRSDEDLTKPLHVEVPPPARQAKQKVRKAPENLSAADLEVLRTCLQEAQLERFFAQGDLKGAGHAARNVLQRPDLAKALGRRIGEAYNAWQKKQKAQEPAAPKPAEEAKAALVPEAAGGLVASCLAFGARLARWCGPQGATPQEILKFWFGEAPYKFRSGLWWRGIDPAAPLEGPGSTDRRILERYGPLIRSCRNGVESSKVSSWTSSWEGRCALVLLLDQFPRNAFRGTAEMFQYDALAQSWARRAKERRTCLGLTSFSAMWP</sequence>
<dbReference type="InterPro" id="IPR010323">
    <property type="entry name" value="DUF924"/>
</dbReference>
<dbReference type="InterPro" id="IPR005123">
    <property type="entry name" value="Oxoglu/Fe-dep_dioxygenase_dom"/>
</dbReference>
<dbReference type="Pfam" id="PF13532">
    <property type="entry name" value="2OG-FeII_Oxy_2"/>
    <property type="match status" value="1"/>
</dbReference>